<dbReference type="PRINTS" id="PR00111">
    <property type="entry name" value="ABHYDROLASE"/>
</dbReference>
<feature type="compositionally biased region" description="Basic and acidic residues" evidence="1">
    <location>
        <begin position="314"/>
        <end position="335"/>
    </location>
</feature>
<dbReference type="Proteomes" id="UP000319342">
    <property type="component" value="Chromosome"/>
</dbReference>
<dbReference type="PRINTS" id="PR00412">
    <property type="entry name" value="EPOXHYDRLASE"/>
</dbReference>
<evidence type="ECO:0000313" key="3">
    <source>
        <dbReference type="EMBL" id="QDU84329.1"/>
    </source>
</evidence>
<dbReference type="RefSeq" id="WP_419186406.1">
    <property type="nucleotide sequence ID" value="NZ_CP036290.1"/>
</dbReference>
<dbReference type="Gene3D" id="3.40.50.1820">
    <property type="entry name" value="alpha/beta hydrolase"/>
    <property type="match status" value="1"/>
</dbReference>
<dbReference type="InterPro" id="IPR000639">
    <property type="entry name" value="Epox_hydrolase-like"/>
</dbReference>
<proteinExistence type="predicted"/>
<dbReference type="EC" id="3.8.1.5" evidence="3"/>
<evidence type="ECO:0000313" key="4">
    <source>
        <dbReference type="Proteomes" id="UP000319342"/>
    </source>
</evidence>
<protein>
    <submittedName>
        <fullName evidence="3">Haloalkane dehalogenase</fullName>
        <ecNumber evidence="3">3.8.1.5</ecNumber>
    </submittedName>
</protein>
<sequence length="344" mass="38554">MSELLSPRKAALRSELEPLYDFAPHVLRAHHGGANGARVHFVDEGPRSEEAVVFQHGNPTWSFAWRRALAALRDRRRVVAVDMLGCGLSDVPRTFEYRLANHVATLESVIESLGLERVHLVLHDWGGAIGMGYARRHPEKIASITALNTAAFGGGRMPRRIALCRTPVLGEFGMRTFGLFEKPAVRMAVRKVKLTGLVRRGYLGPYASSAERLAVARFVQDIPTRPNHPSWDELARTGDAVASFAHLPTQLLWGERDFCFTPAFREQWLERLPHAEVHTFEEAGHYLFEDEPEAFVERLTAFLDRVDGGVQQRDVQRRDVQRDAAEPVDPRRDATQDGGALARG</sequence>
<dbReference type="PANTHER" id="PTHR43798:SF24">
    <property type="entry name" value="CIS-3-ALKYL-4-ALKYLOXETAN-2-ONE DECARBOXYLASE"/>
    <property type="match status" value="1"/>
</dbReference>
<feature type="domain" description="AB hydrolase-1" evidence="2">
    <location>
        <begin position="51"/>
        <end position="149"/>
    </location>
</feature>
<dbReference type="EMBL" id="CP036290">
    <property type="protein sequence ID" value="QDU84329.1"/>
    <property type="molecule type" value="Genomic_DNA"/>
</dbReference>
<dbReference type="GO" id="GO:0016020">
    <property type="term" value="C:membrane"/>
    <property type="evidence" value="ECO:0007669"/>
    <property type="project" value="TreeGrafter"/>
</dbReference>
<evidence type="ECO:0000259" key="2">
    <source>
        <dbReference type="Pfam" id="PF00561"/>
    </source>
</evidence>
<feature type="domain" description="AB hydrolase-1" evidence="2">
    <location>
        <begin position="216"/>
        <end position="292"/>
    </location>
</feature>
<accession>A0A518CYL8</accession>
<name>A0A518CYL8_9BACT</name>
<dbReference type="AlphaFoldDB" id="A0A518CYL8"/>
<dbReference type="GO" id="GO:0018786">
    <property type="term" value="F:haloalkane dehalogenase activity"/>
    <property type="evidence" value="ECO:0007669"/>
    <property type="project" value="UniProtKB-EC"/>
</dbReference>
<keyword evidence="4" id="KW-1185">Reference proteome</keyword>
<dbReference type="InterPro" id="IPR050266">
    <property type="entry name" value="AB_hydrolase_sf"/>
</dbReference>
<gene>
    <name evidence="3" type="primary">dhaA</name>
    <name evidence="3" type="ORF">Pla163_14360</name>
</gene>
<dbReference type="InterPro" id="IPR000073">
    <property type="entry name" value="AB_hydrolase_1"/>
</dbReference>
<dbReference type="SUPFAM" id="SSF53474">
    <property type="entry name" value="alpha/beta-Hydrolases"/>
    <property type="match status" value="1"/>
</dbReference>
<feature type="region of interest" description="Disordered" evidence="1">
    <location>
        <begin position="313"/>
        <end position="344"/>
    </location>
</feature>
<reference evidence="3 4" key="1">
    <citation type="submission" date="2019-02" db="EMBL/GenBank/DDBJ databases">
        <title>Deep-cultivation of Planctomycetes and their phenomic and genomic characterization uncovers novel biology.</title>
        <authorList>
            <person name="Wiegand S."/>
            <person name="Jogler M."/>
            <person name="Boedeker C."/>
            <person name="Pinto D."/>
            <person name="Vollmers J."/>
            <person name="Rivas-Marin E."/>
            <person name="Kohn T."/>
            <person name="Peeters S.H."/>
            <person name="Heuer A."/>
            <person name="Rast P."/>
            <person name="Oberbeckmann S."/>
            <person name="Bunk B."/>
            <person name="Jeske O."/>
            <person name="Meyerdierks A."/>
            <person name="Storesund J.E."/>
            <person name="Kallscheuer N."/>
            <person name="Luecker S."/>
            <person name="Lage O.M."/>
            <person name="Pohl T."/>
            <person name="Merkel B.J."/>
            <person name="Hornburger P."/>
            <person name="Mueller R.-W."/>
            <person name="Bruemmer F."/>
            <person name="Labrenz M."/>
            <person name="Spormann A.M."/>
            <person name="Op den Camp H."/>
            <person name="Overmann J."/>
            <person name="Amann R."/>
            <person name="Jetten M.S.M."/>
            <person name="Mascher T."/>
            <person name="Medema M.H."/>
            <person name="Devos D.P."/>
            <person name="Kaster A.-K."/>
            <person name="Ovreas L."/>
            <person name="Rohde M."/>
            <person name="Galperin M.Y."/>
            <person name="Jogler C."/>
        </authorList>
    </citation>
    <scope>NUCLEOTIDE SEQUENCE [LARGE SCALE GENOMIC DNA]</scope>
    <source>
        <strain evidence="3 4">Pla163</strain>
    </source>
</reference>
<organism evidence="3 4">
    <name type="scientific">Rohdeia mirabilis</name>
    <dbReference type="NCBI Taxonomy" id="2528008"/>
    <lineage>
        <taxon>Bacteria</taxon>
        <taxon>Pseudomonadati</taxon>
        <taxon>Planctomycetota</taxon>
        <taxon>Planctomycetia</taxon>
        <taxon>Planctomycetia incertae sedis</taxon>
        <taxon>Rohdeia</taxon>
    </lineage>
</organism>
<dbReference type="Pfam" id="PF00561">
    <property type="entry name" value="Abhydrolase_1"/>
    <property type="match status" value="2"/>
</dbReference>
<dbReference type="InterPro" id="IPR029058">
    <property type="entry name" value="AB_hydrolase_fold"/>
</dbReference>
<keyword evidence="3" id="KW-0378">Hydrolase</keyword>
<evidence type="ECO:0000256" key="1">
    <source>
        <dbReference type="SAM" id="MobiDB-lite"/>
    </source>
</evidence>
<dbReference type="PANTHER" id="PTHR43798">
    <property type="entry name" value="MONOACYLGLYCEROL LIPASE"/>
    <property type="match status" value="1"/>
</dbReference>